<keyword evidence="1" id="KW-0472">Membrane</keyword>
<dbReference type="AlphaFoldDB" id="A0A1L3NEB3"/>
<keyword evidence="1" id="KW-1133">Transmembrane helix</keyword>
<proteinExistence type="predicted"/>
<feature type="transmembrane region" description="Helical" evidence="1">
    <location>
        <begin position="159"/>
        <end position="180"/>
    </location>
</feature>
<accession>A0A1L3NEB3</accession>
<dbReference type="Proteomes" id="UP000182204">
    <property type="component" value="Chromosome"/>
</dbReference>
<feature type="transmembrane region" description="Helical" evidence="1">
    <location>
        <begin position="63"/>
        <end position="83"/>
    </location>
</feature>
<evidence type="ECO:0000313" key="2">
    <source>
        <dbReference type="EMBL" id="APH14443.1"/>
    </source>
</evidence>
<name>A0A1L3NEB3_CLOSG</name>
<feature type="transmembrane region" description="Helical" evidence="1">
    <location>
        <begin position="104"/>
        <end position="136"/>
    </location>
</feature>
<dbReference type="EMBL" id="CP013243">
    <property type="protein sequence ID" value="APH14443.1"/>
    <property type="molecule type" value="Genomic_DNA"/>
</dbReference>
<dbReference type="RefSeq" id="WP_072585278.1">
    <property type="nucleotide sequence ID" value="NZ_CP013243.1"/>
</dbReference>
<protein>
    <submittedName>
        <fullName evidence="2">ABC-2 transporter family protein</fullName>
    </submittedName>
</protein>
<organism evidence="2 3">
    <name type="scientific">Clostridium sporogenes</name>
    <dbReference type="NCBI Taxonomy" id="1509"/>
    <lineage>
        <taxon>Bacteria</taxon>
        <taxon>Bacillati</taxon>
        <taxon>Bacillota</taxon>
        <taxon>Clostridia</taxon>
        <taxon>Eubacteriales</taxon>
        <taxon>Clostridiaceae</taxon>
        <taxon>Clostridium</taxon>
    </lineage>
</organism>
<evidence type="ECO:0000256" key="1">
    <source>
        <dbReference type="SAM" id="Phobius"/>
    </source>
</evidence>
<reference evidence="2 3" key="1">
    <citation type="submission" date="2015-11" db="EMBL/GenBank/DDBJ databases">
        <authorList>
            <person name="Hill K.K."/>
            <person name="Shirey T.B."/>
            <person name="Raphael B."/>
            <person name="Daligault H.E."/>
            <person name="Davenport K.W."/>
            <person name="Bruce D.C."/>
            <person name="Foley B.T."/>
            <person name="Johnson S.L."/>
        </authorList>
    </citation>
    <scope>NUCLEOTIDE SEQUENCE [LARGE SCALE GENOMIC DNA]</scope>
    <source>
        <strain evidence="2 3">CDC_1632</strain>
    </source>
</reference>
<gene>
    <name evidence="2" type="ORF">NPD5_1493</name>
</gene>
<feature type="transmembrane region" description="Helical" evidence="1">
    <location>
        <begin position="20"/>
        <end position="43"/>
    </location>
</feature>
<feature type="transmembrane region" description="Helical" evidence="1">
    <location>
        <begin position="232"/>
        <end position="254"/>
    </location>
</feature>
<keyword evidence="1" id="KW-0812">Transmembrane</keyword>
<sequence>MRNYIKNEFKRAFFSKGALICFGISLITFLLGFLEVARFGIYAFNNVYDFIDIFLYCREVGRFSILVLIAPLLAAIVYSNSYLSDKNSGYLKFIYLRMDKKKYILARLIVNAVVSGLMIVLASLVMLIILAIIYGINIKGASPSLNIEGPLSYVYYNNKWLYCIIILMLSFSFYAIFSTLALGASTIINNKYFSFLTPFFYYIISGTLFIILKLYPLNATCLFELKAFSIQWIVTYQIILLAIGALLFYFGALYRNEKDL</sequence>
<feature type="transmembrane region" description="Helical" evidence="1">
    <location>
        <begin position="192"/>
        <end position="212"/>
    </location>
</feature>
<evidence type="ECO:0000313" key="3">
    <source>
        <dbReference type="Proteomes" id="UP000182204"/>
    </source>
</evidence>